<reference evidence="5" key="1">
    <citation type="submission" date="2016-10" db="EMBL/GenBank/DDBJ databases">
        <title>Chloroplast genomes as a tool to resolve red algal phylogenies: a case study in the Nemaliales.</title>
        <authorList>
            <person name="Costa J.F."/>
            <person name="Lin S.M."/>
            <person name="Macaya E.C."/>
            <person name="Fernandez-Garcia C."/>
            <person name="Verbruggen H."/>
        </authorList>
    </citation>
    <scope>NUCLEOTIDE SEQUENCE</scope>
    <source>
        <strain evidence="5">JFC0074</strain>
    </source>
</reference>
<comment type="subcellular location">
    <subcellularLocation>
        <location evidence="1">Plastid</location>
    </subcellularLocation>
</comment>
<dbReference type="PANTHER" id="PTHR36895:SF1">
    <property type="entry name" value="YCF23 PROTEIN"/>
    <property type="match status" value="1"/>
</dbReference>
<evidence type="ECO:0000256" key="2">
    <source>
        <dbReference type="ARBA" id="ARBA00009664"/>
    </source>
</evidence>
<protein>
    <recommendedName>
        <fullName evidence="3">Uncharacterized protein ycf23</fullName>
    </recommendedName>
</protein>
<dbReference type="RefSeq" id="YP_009313458.1">
    <property type="nucleotide sequence ID" value="NC_031657.1"/>
</dbReference>
<dbReference type="EMBL" id="LT622865">
    <property type="protein sequence ID" value="SCW21712.1"/>
    <property type="molecule type" value="Genomic_DNA"/>
</dbReference>
<dbReference type="SUPFAM" id="SSF51395">
    <property type="entry name" value="FMN-linked oxidoreductases"/>
    <property type="match status" value="1"/>
</dbReference>
<dbReference type="AlphaFoldDB" id="A0A1G4NSQ3"/>
<evidence type="ECO:0000313" key="5">
    <source>
        <dbReference type="EMBL" id="SCW21712.1"/>
    </source>
</evidence>
<sequence>MTLNPTIYNACKARQVLKVILGLSNFNLQSIVPIIKAADVAGATYIDIAANVSLLKEIRNLSNLPICVSSIDIDELISCHHFGADILEIGNFDIFYSKGFNFSAEQVLNMTDKLLIKVPNASVSVTIPHKLSMQSQIELAQALERMGIDMIQTEGISSQQDYSNSLFHSIDHASASLSSTAILSKCVTLPIITSSGINSITAPIAVSYGASGIGVGSFFKKTRNINNLICHIDAIMYSLRTNYLAKKQLDYIELQHAYYDCIISYC</sequence>
<evidence type="ECO:0000256" key="4">
    <source>
        <dbReference type="ARBA" id="ARBA00022640"/>
    </source>
</evidence>
<evidence type="ECO:0000256" key="3">
    <source>
        <dbReference type="ARBA" id="ARBA00021523"/>
    </source>
</evidence>
<name>A0A1G4NSQ3_9FLOR</name>
<dbReference type="PANTHER" id="PTHR36895">
    <property type="match status" value="1"/>
</dbReference>
<keyword evidence="5" id="KW-0150">Chloroplast</keyword>
<proteinExistence type="inferred from homology"/>
<dbReference type="Pfam" id="PF04481">
    <property type="entry name" value="DUF561"/>
    <property type="match status" value="1"/>
</dbReference>
<organism evidence="5">
    <name type="scientific">Galaxaura rugosa</name>
    <dbReference type="NCBI Taxonomy" id="268570"/>
    <lineage>
        <taxon>Eukaryota</taxon>
        <taxon>Rhodophyta</taxon>
        <taxon>Florideophyceae</taxon>
        <taxon>Nemaliophycidae</taxon>
        <taxon>Nemaliales</taxon>
        <taxon>Galaxauraceae</taxon>
        <taxon>Galaxaura</taxon>
    </lineage>
</organism>
<keyword evidence="4 5" id="KW-0934">Plastid</keyword>
<dbReference type="GeneID" id="29998737"/>
<accession>A0A1G4NSQ3</accession>
<dbReference type="GO" id="GO:0009536">
    <property type="term" value="C:plastid"/>
    <property type="evidence" value="ECO:0007669"/>
    <property type="project" value="UniProtKB-SubCell"/>
</dbReference>
<reference evidence="5" key="2">
    <citation type="submission" date="2016-10" db="EMBL/GenBank/DDBJ databases">
        <authorList>
            <person name="de Groot N.N."/>
        </authorList>
    </citation>
    <scope>NUCLEOTIDE SEQUENCE</scope>
    <source>
        <strain evidence="5">JFC0074</strain>
    </source>
</reference>
<gene>
    <name evidence="5" type="primary">ycf23</name>
    <name evidence="5" type="ORF">JFC0074_67</name>
</gene>
<evidence type="ECO:0000256" key="1">
    <source>
        <dbReference type="ARBA" id="ARBA00004474"/>
    </source>
</evidence>
<dbReference type="InterPro" id="IPR007570">
    <property type="entry name" value="Uncharacterised_Ycf23"/>
</dbReference>
<geneLocation type="chloroplast" evidence="5"/>
<comment type="similarity">
    <text evidence="2">Belongs to the ycf23 family.</text>
</comment>